<feature type="chain" id="PRO_5043004489" evidence="2">
    <location>
        <begin position="19"/>
        <end position="234"/>
    </location>
</feature>
<feature type="region of interest" description="Disordered" evidence="1">
    <location>
        <begin position="166"/>
        <end position="186"/>
    </location>
</feature>
<name>A0AAN9G581_9CAEN</name>
<dbReference type="EMBL" id="JBAMIC010000018">
    <property type="protein sequence ID" value="KAK7095224.1"/>
    <property type="molecule type" value="Genomic_DNA"/>
</dbReference>
<dbReference type="AlphaFoldDB" id="A0AAN9G581"/>
<evidence type="ECO:0000313" key="3">
    <source>
        <dbReference type="EMBL" id="KAK7095224.1"/>
    </source>
</evidence>
<evidence type="ECO:0000256" key="2">
    <source>
        <dbReference type="SAM" id="SignalP"/>
    </source>
</evidence>
<keyword evidence="4" id="KW-1185">Reference proteome</keyword>
<proteinExistence type="predicted"/>
<sequence>MLLLKTSVLLGVLCTVAAQWGAMFTNVMNVNNVATYLKQFCGDVASFLPALCGIGASGPACCGVFAIVDVCRSSCTSSSSSNLFGPGNQDVQSLMYEPSVCAALRMVGQAQCQAAPGSSVLCDRLLCLMNMMCFPGYNFACFARIINAGAQGGGIGLSNPIFSSNNARGSQGGSPQGGQGGTGGSPTRSVIENNCFELPELAAGEMTGIIDDTKSELRQCPHETIEPVSSLSTI</sequence>
<reference evidence="3 4" key="1">
    <citation type="submission" date="2024-02" db="EMBL/GenBank/DDBJ databases">
        <title>Chromosome-scale genome assembly of the rough periwinkle Littorina saxatilis.</title>
        <authorList>
            <person name="De Jode A."/>
            <person name="Faria R."/>
            <person name="Formenti G."/>
            <person name="Sims Y."/>
            <person name="Smith T.P."/>
            <person name="Tracey A."/>
            <person name="Wood J.M.D."/>
            <person name="Zagrodzka Z.B."/>
            <person name="Johannesson K."/>
            <person name="Butlin R.K."/>
            <person name="Leder E.H."/>
        </authorList>
    </citation>
    <scope>NUCLEOTIDE SEQUENCE [LARGE SCALE GENOMIC DNA]</scope>
    <source>
        <strain evidence="3">Snail1</strain>
        <tissue evidence="3">Muscle</tissue>
    </source>
</reference>
<feature type="signal peptide" evidence="2">
    <location>
        <begin position="1"/>
        <end position="18"/>
    </location>
</feature>
<keyword evidence="2" id="KW-0732">Signal</keyword>
<evidence type="ECO:0000256" key="1">
    <source>
        <dbReference type="SAM" id="MobiDB-lite"/>
    </source>
</evidence>
<feature type="compositionally biased region" description="Gly residues" evidence="1">
    <location>
        <begin position="170"/>
        <end position="184"/>
    </location>
</feature>
<organism evidence="3 4">
    <name type="scientific">Littorina saxatilis</name>
    <dbReference type="NCBI Taxonomy" id="31220"/>
    <lineage>
        <taxon>Eukaryota</taxon>
        <taxon>Metazoa</taxon>
        <taxon>Spiralia</taxon>
        <taxon>Lophotrochozoa</taxon>
        <taxon>Mollusca</taxon>
        <taxon>Gastropoda</taxon>
        <taxon>Caenogastropoda</taxon>
        <taxon>Littorinimorpha</taxon>
        <taxon>Littorinoidea</taxon>
        <taxon>Littorinidae</taxon>
        <taxon>Littorina</taxon>
    </lineage>
</organism>
<dbReference type="Proteomes" id="UP001374579">
    <property type="component" value="Unassembled WGS sequence"/>
</dbReference>
<gene>
    <name evidence="3" type="ORF">V1264_006660</name>
</gene>
<evidence type="ECO:0000313" key="4">
    <source>
        <dbReference type="Proteomes" id="UP001374579"/>
    </source>
</evidence>
<comment type="caution">
    <text evidence="3">The sequence shown here is derived from an EMBL/GenBank/DDBJ whole genome shotgun (WGS) entry which is preliminary data.</text>
</comment>
<accession>A0AAN9G581</accession>
<protein>
    <submittedName>
        <fullName evidence="3">Uncharacterized protein</fullName>
    </submittedName>
</protein>